<evidence type="ECO:0000256" key="6">
    <source>
        <dbReference type="ARBA" id="ARBA00023180"/>
    </source>
</evidence>
<dbReference type="AlphaFoldDB" id="A0A9W6BB29"/>
<dbReference type="Gene3D" id="3.60.60.30">
    <property type="match status" value="1"/>
</dbReference>
<feature type="compositionally biased region" description="Gly residues" evidence="8">
    <location>
        <begin position="264"/>
        <end position="280"/>
    </location>
</feature>
<feature type="region of interest" description="Disordered" evidence="8">
    <location>
        <begin position="183"/>
        <end position="255"/>
    </location>
</feature>
<dbReference type="PANTHER" id="PTHR12370">
    <property type="entry name" value="PHOSPHOLIPASE B-RELATED"/>
    <property type="match status" value="1"/>
</dbReference>
<protein>
    <recommendedName>
        <fullName evidence="7">Phospholipase B-like</fullName>
        <ecNumber evidence="7">3.1.1.-</ecNumber>
    </recommendedName>
</protein>
<evidence type="ECO:0000313" key="9">
    <source>
        <dbReference type="EMBL" id="GLC48827.1"/>
    </source>
</evidence>
<keyword evidence="6" id="KW-0325">Glycoprotein</keyword>
<evidence type="ECO:0000256" key="3">
    <source>
        <dbReference type="ARBA" id="ARBA00022801"/>
    </source>
</evidence>
<evidence type="ECO:0000256" key="8">
    <source>
        <dbReference type="SAM" id="MobiDB-lite"/>
    </source>
</evidence>
<evidence type="ECO:0000256" key="4">
    <source>
        <dbReference type="ARBA" id="ARBA00022963"/>
    </source>
</evidence>
<organism evidence="9 10">
    <name type="scientific">Pleodorina starrii</name>
    <dbReference type="NCBI Taxonomy" id="330485"/>
    <lineage>
        <taxon>Eukaryota</taxon>
        <taxon>Viridiplantae</taxon>
        <taxon>Chlorophyta</taxon>
        <taxon>core chlorophytes</taxon>
        <taxon>Chlorophyceae</taxon>
        <taxon>CS clade</taxon>
        <taxon>Chlamydomonadales</taxon>
        <taxon>Volvocaceae</taxon>
        <taxon>Pleodorina</taxon>
    </lineage>
</organism>
<comment type="similarity">
    <text evidence="1 7">Belongs to the phospholipase B-like family.</text>
</comment>
<keyword evidence="5 7" id="KW-0443">Lipid metabolism</keyword>
<feature type="region of interest" description="Disordered" evidence="8">
    <location>
        <begin position="87"/>
        <end position="116"/>
    </location>
</feature>
<dbReference type="InterPro" id="IPR007000">
    <property type="entry name" value="PLipase_B-like"/>
</dbReference>
<keyword evidence="3 7" id="KW-0378">Hydrolase</keyword>
<dbReference type="GO" id="GO:0004620">
    <property type="term" value="F:phospholipase activity"/>
    <property type="evidence" value="ECO:0007669"/>
    <property type="project" value="InterPro"/>
</dbReference>
<comment type="function">
    <text evidence="7">Putative phospholipase.</text>
</comment>
<dbReference type="Proteomes" id="UP001165080">
    <property type="component" value="Unassembled WGS sequence"/>
</dbReference>
<feature type="region of interest" description="Disordered" evidence="8">
    <location>
        <begin position="261"/>
        <end position="280"/>
    </location>
</feature>
<dbReference type="GO" id="GO:0005576">
    <property type="term" value="C:extracellular region"/>
    <property type="evidence" value="ECO:0007669"/>
    <property type="project" value="TreeGrafter"/>
</dbReference>
<dbReference type="EC" id="3.1.1.-" evidence="7"/>
<feature type="compositionally biased region" description="Low complexity" evidence="8">
    <location>
        <begin position="232"/>
        <end position="255"/>
    </location>
</feature>
<evidence type="ECO:0000256" key="7">
    <source>
        <dbReference type="RuleBase" id="RU364138"/>
    </source>
</evidence>
<keyword evidence="4 7" id="KW-0442">Lipid degradation</keyword>
<evidence type="ECO:0000313" key="10">
    <source>
        <dbReference type="Proteomes" id="UP001165080"/>
    </source>
</evidence>
<name>A0A9W6BB29_9CHLO</name>
<reference evidence="9 10" key="1">
    <citation type="journal article" date="2023" name="Commun. Biol.">
        <title>Reorganization of the ancestral sex-determining regions during the evolution of trioecy in Pleodorina starrii.</title>
        <authorList>
            <person name="Takahashi K."/>
            <person name="Suzuki S."/>
            <person name="Kawai-Toyooka H."/>
            <person name="Yamamoto K."/>
            <person name="Hamaji T."/>
            <person name="Ootsuki R."/>
            <person name="Yamaguchi H."/>
            <person name="Kawachi M."/>
            <person name="Higashiyama T."/>
            <person name="Nozaki H."/>
        </authorList>
    </citation>
    <scope>NUCLEOTIDE SEQUENCE [LARGE SCALE GENOMIC DNA]</scope>
    <source>
        <strain evidence="9 10">NIES-4479</strain>
    </source>
</reference>
<evidence type="ECO:0000256" key="5">
    <source>
        <dbReference type="ARBA" id="ARBA00023098"/>
    </source>
</evidence>
<proteinExistence type="inferred from homology"/>
<dbReference type="EMBL" id="BRXU01000002">
    <property type="protein sequence ID" value="GLC48827.1"/>
    <property type="molecule type" value="Genomic_DNA"/>
</dbReference>
<dbReference type="PANTHER" id="PTHR12370:SF3">
    <property type="entry name" value="PHOSPHOLIPASE B-LIKE 2-RELATED"/>
    <property type="match status" value="1"/>
</dbReference>
<dbReference type="Pfam" id="PF04916">
    <property type="entry name" value="Phospholip_B"/>
    <property type="match status" value="2"/>
</dbReference>
<feature type="compositionally biased region" description="Basic and acidic residues" evidence="8">
    <location>
        <begin position="209"/>
        <end position="229"/>
    </location>
</feature>
<feature type="compositionally biased region" description="Low complexity" evidence="8">
    <location>
        <begin position="94"/>
        <end position="116"/>
    </location>
</feature>
<comment type="caution">
    <text evidence="9">The sequence shown here is derived from an EMBL/GenBank/DDBJ whole genome shotgun (WGS) entry which is preliminary data.</text>
</comment>
<keyword evidence="10" id="KW-1185">Reference proteome</keyword>
<keyword evidence="2" id="KW-0732">Signal</keyword>
<evidence type="ECO:0000256" key="2">
    <source>
        <dbReference type="ARBA" id="ARBA00022729"/>
    </source>
</evidence>
<feature type="region of interest" description="Disordered" evidence="8">
    <location>
        <begin position="619"/>
        <end position="647"/>
    </location>
</feature>
<accession>A0A9W6BB29</accession>
<gene>
    <name evidence="9" type="primary">PLEST005851</name>
    <name evidence="9" type="ORF">PLESTB_000152900</name>
</gene>
<dbReference type="GO" id="GO:0009395">
    <property type="term" value="P:phospholipid catabolic process"/>
    <property type="evidence" value="ECO:0007669"/>
    <property type="project" value="TreeGrafter"/>
</dbReference>
<feature type="compositionally biased region" description="Gly residues" evidence="8">
    <location>
        <begin position="638"/>
        <end position="647"/>
    </location>
</feature>
<evidence type="ECO:0000256" key="1">
    <source>
        <dbReference type="ARBA" id="ARBA00007835"/>
    </source>
</evidence>
<sequence>MPLGNTRSSRGLKAALESNFGQLRINTNPAFPDEIQMQAAGFLEGYLTAERIFDYAYNMKSWLASQTNDTFKVGDWLFEQDRWARQQVKDHADASPGSGSGSTSKPSSGSGSGSPATPASYWRAVGLLISQFDGLMAGYATRLGELGPDAPLDRLTKWDFLVLNALGDMDDLLAIIFPDTSDGSDTSDYEEGLHGDAKPAATGRSRSPNPERDASFFFRPENRSDERSEAAQTQGQQTQKQRTQTQKGQKALEVAASSASGSGAAAGAGGAGAGAGGGGGGGGGAVGGPLVAPPRGRWEELSPAQVRARIAMRGRCTALIKVTPGLDDLLLGHVTWWNYASMIRIYKHYNLGLTSLTGQGGAPANGRVSFSSYPGQISSADDWYMLGNGLIVTETSLDTFDHNRYNATYGCTTASLLSWQRVLAANLLAEDGPGWAKLAASYNGGTYNNQYMIVNLNLFNPGSELQPGLLTITEIIPGLAVTADATDDLLLGHFPSYNVPYFPEVYEAAGYRRHAEALAARGAAFAEAAEGISYQLAPRAKIFRRDAAGATELDSFRRLLRSNGWDHRPANADPLSATSPYDALCARGDIDPEAPSLYGCYDGKVTNYRRALDLSADAINGPTTEGGRQPFRWDAHGHGGGGGGGGHPGVVYRGMLEVFDTEWEEQRP</sequence>